<proteinExistence type="inferred from homology"/>
<comment type="caution">
    <text evidence="3">The sequence shown here is derived from an EMBL/GenBank/DDBJ whole genome shotgun (WGS) entry which is preliminary data.</text>
</comment>
<evidence type="ECO:0000313" key="4">
    <source>
        <dbReference type="Proteomes" id="UP001215712"/>
    </source>
</evidence>
<reference evidence="3" key="1">
    <citation type="journal article" date="2023" name="IMA Fungus">
        <title>Comparative genomic study of the Penicillium genus elucidates a diverse pangenome and 15 lateral gene transfer events.</title>
        <authorList>
            <person name="Petersen C."/>
            <person name="Sorensen T."/>
            <person name="Nielsen M.R."/>
            <person name="Sondergaard T.E."/>
            <person name="Sorensen J.L."/>
            <person name="Fitzpatrick D.A."/>
            <person name="Frisvad J.C."/>
            <person name="Nielsen K.L."/>
        </authorList>
    </citation>
    <scope>NUCLEOTIDE SEQUENCE</scope>
    <source>
        <strain evidence="3">IBT 17514</strain>
    </source>
</reference>
<dbReference type="PANTHER" id="PTHR16967">
    <property type="entry name" value="LEYDIG CELL TUMOR 10 KDA PROTEIN HOMOLOG"/>
    <property type="match status" value="1"/>
</dbReference>
<feature type="compositionally biased region" description="Basic and acidic residues" evidence="2">
    <location>
        <begin position="75"/>
        <end position="90"/>
    </location>
</feature>
<keyword evidence="4" id="KW-1185">Reference proteome</keyword>
<protein>
    <submittedName>
        <fullName evidence="3">UPF0390 protein</fullName>
    </submittedName>
</protein>
<sequence>MAQGQLKKSKPTTATSKRPSASAGKMKPGPRQIAPKKASLVKAAKLTKKLTSGLVAKTERSLAQKAGHLEMLSGGKKDTKGKGKGDKGKK</sequence>
<comment type="similarity">
    <text evidence="1">Belongs to the UPF0390 family.</text>
</comment>
<gene>
    <name evidence="3" type="ORF">N7493_000352</name>
</gene>
<dbReference type="AlphaFoldDB" id="A0AAD6HWB5"/>
<organism evidence="3 4">
    <name type="scientific">Penicillium malachiteum</name>
    <dbReference type="NCBI Taxonomy" id="1324776"/>
    <lineage>
        <taxon>Eukaryota</taxon>
        <taxon>Fungi</taxon>
        <taxon>Dikarya</taxon>
        <taxon>Ascomycota</taxon>
        <taxon>Pezizomycotina</taxon>
        <taxon>Eurotiomycetes</taxon>
        <taxon>Eurotiomycetidae</taxon>
        <taxon>Eurotiales</taxon>
        <taxon>Aspergillaceae</taxon>
        <taxon>Penicillium</taxon>
    </lineage>
</organism>
<dbReference type="PANTHER" id="PTHR16967:SF1">
    <property type="entry name" value="LEYDIG CELL TUMOR 10 KDA PROTEIN HOMOLOG"/>
    <property type="match status" value="1"/>
</dbReference>
<evidence type="ECO:0000256" key="2">
    <source>
        <dbReference type="SAM" id="MobiDB-lite"/>
    </source>
</evidence>
<dbReference type="Proteomes" id="UP001215712">
    <property type="component" value="Unassembled WGS sequence"/>
</dbReference>
<dbReference type="Pfam" id="PF09495">
    <property type="entry name" value="DUF2462"/>
    <property type="match status" value="1"/>
</dbReference>
<feature type="region of interest" description="Disordered" evidence="2">
    <location>
        <begin position="58"/>
        <end position="90"/>
    </location>
</feature>
<evidence type="ECO:0000313" key="3">
    <source>
        <dbReference type="EMBL" id="KAJ5740480.1"/>
    </source>
</evidence>
<evidence type="ECO:0000256" key="1">
    <source>
        <dbReference type="ARBA" id="ARBA00006802"/>
    </source>
</evidence>
<name>A0AAD6HWB5_9EURO</name>
<reference evidence="3" key="2">
    <citation type="submission" date="2023-01" db="EMBL/GenBank/DDBJ databases">
        <authorList>
            <person name="Petersen C."/>
        </authorList>
    </citation>
    <scope>NUCLEOTIDE SEQUENCE</scope>
    <source>
        <strain evidence="3">IBT 17514</strain>
    </source>
</reference>
<accession>A0AAD6HWB5</accession>
<feature type="region of interest" description="Disordered" evidence="2">
    <location>
        <begin position="1"/>
        <end position="37"/>
    </location>
</feature>
<dbReference type="EMBL" id="JAQJAN010000001">
    <property type="protein sequence ID" value="KAJ5740480.1"/>
    <property type="molecule type" value="Genomic_DNA"/>
</dbReference>
<dbReference type="InterPro" id="IPR019034">
    <property type="entry name" value="UPF0390"/>
</dbReference>